<dbReference type="SUPFAM" id="SSF110296">
    <property type="entry name" value="Oligoxyloglucan reducing end-specific cellobiohydrolase"/>
    <property type="match status" value="1"/>
</dbReference>
<reference evidence="2" key="1">
    <citation type="submission" date="2017-02" db="EMBL/GenBank/DDBJ databases">
        <title>Comparative genomics and description of representatives of a novel lineage of planctomycetes thriving in anoxic sediments.</title>
        <authorList>
            <person name="Spring S."/>
            <person name="Bunk B."/>
            <person name="Sproer C."/>
        </authorList>
    </citation>
    <scope>NUCLEOTIDE SEQUENCE [LARGE SCALE GENOMIC DNA]</scope>
    <source>
        <strain evidence="2">ST-NAGAB-D1</strain>
    </source>
</reference>
<dbReference type="EMBL" id="CP019791">
    <property type="protein sequence ID" value="AQT70046.1"/>
    <property type="molecule type" value="Genomic_DNA"/>
</dbReference>
<evidence type="ECO:0000313" key="2">
    <source>
        <dbReference type="Proteomes" id="UP000189674"/>
    </source>
</evidence>
<sequence length="708" mass="77791">MASGESYECEYRIYRQTPSWTCNITLFPIIDTITVQSPNGGETVTIGTAQPISWDSEGKVTNVDLAYSADNGSTWLPIGTVENTGSYSWTIPDTPSSECLLKVTDADNSNVFDVSDSPFMIQPAYPILTSPNGGQEFYTGTTRTVYWNTEGTIPTILVEYSSDNGNTWNAVDPPNTGNTGSYRWQVPHEVSDECLIRVSDSDNLSASDVSDAPFAIVASYPNVWMPSGGESLLTGDAFDIRWSTAGSIENVAIDFSTDGGTTWQPVDPANTGNTGQYSWQVPYQVSNNCLVRISDAELASVNDISASFQIVSSLPNLLSPRGGERFLSGSTIPVKWETDGVIDEVLIEYSLDNGTSWAEVTPSNVGNNGTYDWVIPYESSDECLIRVCDASNPAVFDVSKSAFEIRPILLKSPQSGESVLVNSDHTIEWSTGDMYADSQINIQHSFDKGESWIDLGTVANSGIYQWTVPEVESNQCLVYVAVADNSAVNDISKDTFLAYRCYEQLSGDLDGDCVVDLADLALLAESWMSRGRTLVKEYVLDEDPGWSLEGQWQFGEPLGWGGISYGYTDPNSGYTGANVYGINLEGDYDTALGGPFYLTTPAIDCSHLQPTKISFMSWLNVDSADYVQCRFEVSTDATEWQTVWENGPEAVANSEWQQMEVDVGEYVTAGDLLYLRWSYQVVDRAYPYSGWNIDDVRVWGVLQSKDEK</sequence>
<dbReference type="KEGG" id="alus:STSP2_03248"/>
<dbReference type="RefSeq" id="WP_146663673.1">
    <property type="nucleotide sequence ID" value="NZ_CP019791.1"/>
</dbReference>
<evidence type="ECO:0000313" key="1">
    <source>
        <dbReference type="EMBL" id="AQT70046.1"/>
    </source>
</evidence>
<accession>A0A1U9NR94</accession>
<keyword evidence="2" id="KW-1185">Reference proteome</keyword>
<organism evidence="1 2">
    <name type="scientific">Anaerohalosphaera lusitana</name>
    <dbReference type="NCBI Taxonomy" id="1936003"/>
    <lineage>
        <taxon>Bacteria</taxon>
        <taxon>Pseudomonadati</taxon>
        <taxon>Planctomycetota</taxon>
        <taxon>Phycisphaerae</taxon>
        <taxon>Sedimentisphaerales</taxon>
        <taxon>Anaerohalosphaeraceae</taxon>
        <taxon>Anaerohalosphaera</taxon>
    </lineage>
</organism>
<name>A0A1U9NR94_9BACT</name>
<protein>
    <submittedName>
        <fullName evidence="1">Ser-Thr-rich glycosyl-phosphatidyl-inositol-anchored membrane family protein</fullName>
    </submittedName>
</protein>
<dbReference type="Proteomes" id="UP000189674">
    <property type="component" value="Chromosome"/>
</dbReference>
<dbReference type="OrthoDB" id="9798386at2"/>
<dbReference type="STRING" id="1936003.STSP2_03248"/>
<dbReference type="AlphaFoldDB" id="A0A1U9NR94"/>
<proteinExistence type="predicted"/>
<gene>
    <name evidence="1" type="ORF">STSP2_03248</name>
</gene>